<protein>
    <submittedName>
        <fullName evidence="1">Uncharacterized protein</fullName>
    </submittedName>
</protein>
<keyword evidence="2" id="KW-1185">Reference proteome</keyword>
<dbReference type="AlphaFoldDB" id="A0A502HA67"/>
<evidence type="ECO:0000313" key="1">
    <source>
        <dbReference type="EMBL" id="QDX91772.1"/>
    </source>
</evidence>
<name>A0A502HA67_BRELA</name>
<dbReference type="Proteomes" id="UP000319432">
    <property type="component" value="Chromosome"/>
</dbReference>
<dbReference type="EMBL" id="CP033464">
    <property type="protein sequence ID" value="QDX91772.1"/>
    <property type="molecule type" value="Genomic_DNA"/>
</dbReference>
<evidence type="ECO:0000313" key="2">
    <source>
        <dbReference type="Proteomes" id="UP000319432"/>
    </source>
</evidence>
<reference evidence="1 2" key="1">
    <citation type="submission" date="2018-11" db="EMBL/GenBank/DDBJ databases">
        <title>Phylogenetic determinants of toxin gene distribution in genomes of Brevibacillus laterosporus.</title>
        <authorList>
            <person name="Glare T.R."/>
            <person name="Durrant A."/>
            <person name="Berry C."/>
            <person name="Palma L."/>
            <person name="Ormskirk M."/>
            <person name="Cox M.O."/>
        </authorList>
    </citation>
    <scope>NUCLEOTIDE SEQUENCE [LARGE SCALE GENOMIC DNA]</scope>
    <source>
        <strain evidence="1 2">1821L</strain>
    </source>
</reference>
<proteinExistence type="predicted"/>
<organism evidence="1 2">
    <name type="scientific">Brevibacillus laterosporus</name>
    <name type="common">Bacillus laterosporus</name>
    <dbReference type="NCBI Taxonomy" id="1465"/>
    <lineage>
        <taxon>Bacteria</taxon>
        <taxon>Bacillati</taxon>
        <taxon>Bacillota</taxon>
        <taxon>Bacilli</taxon>
        <taxon>Bacillales</taxon>
        <taxon>Paenibacillaceae</taxon>
        <taxon>Brevibacillus</taxon>
    </lineage>
</organism>
<gene>
    <name evidence="1" type="ORF">EEL30_04945</name>
</gene>
<accession>A0A502HA67</accession>
<sequence length="92" mass="10136">MYDQSKNGKKLHTTLATLLAVSMLSVTPVWAAETTTTTSSTKQEQAALPETIKKSLEKLFEPLMAKATRGSICLYFISIAQFPFITNCGYDI</sequence>